<name>A0AAE0GRU0_9CHLO</name>
<reference evidence="2 3" key="1">
    <citation type="journal article" date="2015" name="Genome Biol. Evol.">
        <title>Comparative Genomics of a Bacterivorous Green Alga Reveals Evolutionary Causalities and Consequences of Phago-Mixotrophic Mode of Nutrition.</title>
        <authorList>
            <person name="Burns J.A."/>
            <person name="Paasch A."/>
            <person name="Narechania A."/>
            <person name="Kim E."/>
        </authorList>
    </citation>
    <scope>NUCLEOTIDE SEQUENCE [LARGE SCALE GENOMIC DNA]</scope>
    <source>
        <strain evidence="2 3">PLY_AMNH</strain>
    </source>
</reference>
<accession>A0AAE0GRU0</accession>
<dbReference type="EMBL" id="LGRX02003098">
    <property type="protein sequence ID" value="KAK3282926.1"/>
    <property type="molecule type" value="Genomic_DNA"/>
</dbReference>
<keyword evidence="3" id="KW-1185">Reference proteome</keyword>
<gene>
    <name evidence="2" type="ORF">CYMTET_9362</name>
</gene>
<sequence length="170" mass="19095">MEVRFVEQKVLKLADCSFNDNPRGHNHSGLNVEKSVEKTGIDIAQTMIWRKAKKDDPKAHGATDEETSEDEEDVCNKNNVPISWFNVFLKINENVKFAVKDENGELHLKKTKKRCAELGFIGTTRAFTDLCSFVLLRQEVRTQLELQSGKGKANKPEAASKFLADLSAGK</sequence>
<organism evidence="2 3">
    <name type="scientific">Cymbomonas tetramitiformis</name>
    <dbReference type="NCBI Taxonomy" id="36881"/>
    <lineage>
        <taxon>Eukaryota</taxon>
        <taxon>Viridiplantae</taxon>
        <taxon>Chlorophyta</taxon>
        <taxon>Pyramimonadophyceae</taxon>
        <taxon>Pyramimonadales</taxon>
        <taxon>Pyramimonadaceae</taxon>
        <taxon>Cymbomonas</taxon>
    </lineage>
</organism>
<evidence type="ECO:0000256" key="1">
    <source>
        <dbReference type="SAM" id="MobiDB-lite"/>
    </source>
</evidence>
<comment type="caution">
    <text evidence="2">The sequence shown here is derived from an EMBL/GenBank/DDBJ whole genome shotgun (WGS) entry which is preliminary data.</text>
</comment>
<evidence type="ECO:0000313" key="3">
    <source>
        <dbReference type="Proteomes" id="UP001190700"/>
    </source>
</evidence>
<evidence type="ECO:0000313" key="2">
    <source>
        <dbReference type="EMBL" id="KAK3282926.1"/>
    </source>
</evidence>
<proteinExistence type="predicted"/>
<dbReference type="AlphaFoldDB" id="A0AAE0GRU0"/>
<feature type="compositionally biased region" description="Acidic residues" evidence="1">
    <location>
        <begin position="64"/>
        <end position="73"/>
    </location>
</feature>
<feature type="compositionally biased region" description="Basic and acidic residues" evidence="1">
    <location>
        <begin position="53"/>
        <end position="63"/>
    </location>
</feature>
<dbReference type="Proteomes" id="UP001190700">
    <property type="component" value="Unassembled WGS sequence"/>
</dbReference>
<protein>
    <submittedName>
        <fullName evidence="2">Uncharacterized protein</fullName>
    </submittedName>
</protein>
<feature type="region of interest" description="Disordered" evidence="1">
    <location>
        <begin position="52"/>
        <end position="73"/>
    </location>
</feature>